<dbReference type="GO" id="GO:0005975">
    <property type="term" value="P:carbohydrate metabolic process"/>
    <property type="evidence" value="ECO:0007669"/>
    <property type="project" value="InterPro"/>
</dbReference>
<gene>
    <name evidence="2" type="ORF">OI18_11960</name>
</gene>
<organism evidence="2 3">
    <name type="scientific">Flavihumibacter solisilvae</name>
    <dbReference type="NCBI Taxonomy" id="1349421"/>
    <lineage>
        <taxon>Bacteria</taxon>
        <taxon>Pseudomonadati</taxon>
        <taxon>Bacteroidota</taxon>
        <taxon>Chitinophagia</taxon>
        <taxon>Chitinophagales</taxon>
        <taxon>Chitinophagaceae</taxon>
        <taxon>Flavihumibacter</taxon>
    </lineage>
</organism>
<dbReference type="STRING" id="1349421.OI18_11960"/>
<evidence type="ECO:0000313" key="3">
    <source>
        <dbReference type="Proteomes" id="UP000031408"/>
    </source>
</evidence>
<sequence length="263" mass="29588">MTNITRRNAVKLLGTGAFATLADPLSLLSDSSPKKKHYLTLSFDDGFKESSLQTASIFEKHNLPACINVIATAHEPGFVLPNEYHQWPVGDFALWNELQKRGHEVMMHGYSHKNKRDLPFEESRKLILQCIDYFAKHLDGFEAKKSVFNFPHNASTPELEEWLPTQVMAFRTGGPAINKLPHKGQSFLTCTTHGPDNIEDHLDQEIENLLKQQSGWLIYNTHGLDDEGWGPMRAEYLDALLGRLTKIKTVEIIPAGKALAAVQ</sequence>
<accession>A0A0C1IUZ8</accession>
<dbReference type="RefSeq" id="WP_039140094.1">
    <property type="nucleotide sequence ID" value="NZ_JSVC01000013.1"/>
</dbReference>
<dbReference type="OrthoDB" id="1446101at2"/>
<evidence type="ECO:0000259" key="1">
    <source>
        <dbReference type="Pfam" id="PF01522"/>
    </source>
</evidence>
<protein>
    <recommendedName>
        <fullName evidence="1">NodB homology domain-containing protein</fullName>
    </recommendedName>
</protein>
<comment type="caution">
    <text evidence="2">The sequence shown here is derived from an EMBL/GenBank/DDBJ whole genome shotgun (WGS) entry which is preliminary data.</text>
</comment>
<feature type="domain" description="NodB homology" evidence="1">
    <location>
        <begin position="33"/>
        <end position="154"/>
    </location>
</feature>
<dbReference type="Gene3D" id="3.20.20.370">
    <property type="entry name" value="Glycoside hydrolase/deacetylase"/>
    <property type="match status" value="1"/>
</dbReference>
<dbReference type="SUPFAM" id="SSF88713">
    <property type="entry name" value="Glycoside hydrolase/deacetylase"/>
    <property type="match status" value="1"/>
</dbReference>
<dbReference type="GO" id="GO:0016810">
    <property type="term" value="F:hydrolase activity, acting on carbon-nitrogen (but not peptide) bonds"/>
    <property type="evidence" value="ECO:0007669"/>
    <property type="project" value="InterPro"/>
</dbReference>
<dbReference type="InterPro" id="IPR011330">
    <property type="entry name" value="Glyco_hydro/deAcase_b/a-brl"/>
</dbReference>
<proteinExistence type="predicted"/>
<dbReference type="InterPro" id="IPR002509">
    <property type="entry name" value="NODB_dom"/>
</dbReference>
<keyword evidence="3" id="KW-1185">Reference proteome</keyword>
<name>A0A0C1IUZ8_9BACT</name>
<dbReference type="Proteomes" id="UP000031408">
    <property type="component" value="Unassembled WGS sequence"/>
</dbReference>
<reference evidence="2 3" key="1">
    <citation type="submission" date="2014-11" db="EMBL/GenBank/DDBJ databases">
        <title>Genome sequence of Flavihumibacter solisilvae 3-3.</title>
        <authorList>
            <person name="Zhou G."/>
            <person name="Li M."/>
            <person name="Wang G."/>
        </authorList>
    </citation>
    <scope>NUCLEOTIDE SEQUENCE [LARGE SCALE GENOMIC DNA]</scope>
    <source>
        <strain evidence="2 3">3-3</strain>
    </source>
</reference>
<dbReference type="AlphaFoldDB" id="A0A0C1IUZ8"/>
<dbReference type="EMBL" id="JSVC01000013">
    <property type="protein sequence ID" value="KIC94334.1"/>
    <property type="molecule type" value="Genomic_DNA"/>
</dbReference>
<dbReference type="Pfam" id="PF01522">
    <property type="entry name" value="Polysacc_deac_1"/>
    <property type="match status" value="1"/>
</dbReference>
<evidence type="ECO:0000313" key="2">
    <source>
        <dbReference type="EMBL" id="KIC94334.1"/>
    </source>
</evidence>